<accession>A0A060I630</accession>
<sequence>MRICGGNAITRFAAGRFFAVPAFSSAGGARKPLYFQGSPSFPNLHRRIHKMLWLAIN</sequence>
<dbReference type="HOGENOM" id="CLU_2993549_0_0_5"/>
<gene>
    <name evidence="1" type="ORF">IE4771_CH01836</name>
</gene>
<organism evidence="1 2">
    <name type="scientific">Rhizobium etli bv. mimosae str. IE4771</name>
    <dbReference type="NCBI Taxonomy" id="1432050"/>
    <lineage>
        <taxon>Bacteria</taxon>
        <taxon>Pseudomonadati</taxon>
        <taxon>Pseudomonadota</taxon>
        <taxon>Alphaproteobacteria</taxon>
        <taxon>Hyphomicrobiales</taxon>
        <taxon>Rhizobiaceae</taxon>
        <taxon>Rhizobium/Agrobacterium group</taxon>
        <taxon>Rhizobium</taxon>
    </lineage>
</organism>
<name>A0A060I630_RHIET</name>
<dbReference type="KEGG" id="rei:IE4771_CH01836"/>
<dbReference type="AlphaFoldDB" id="A0A060I630"/>
<protein>
    <submittedName>
        <fullName evidence="1">Uncharacterized protein</fullName>
    </submittedName>
</protein>
<dbReference type="EMBL" id="CP006986">
    <property type="protein sequence ID" value="AIC26961.1"/>
    <property type="molecule type" value="Genomic_DNA"/>
</dbReference>
<evidence type="ECO:0000313" key="2">
    <source>
        <dbReference type="Proteomes" id="UP000027180"/>
    </source>
</evidence>
<evidence type="ECO:0000313" key="1">
    <source>
        <dbReference type="EMBL" id="AIC26961.1"/>
    </source>
</evidence>
<proteinExistence type="predicted"/>
<reference evidence="1 2" key="1">
    <citation type="submission" date="2013-12" db="EMBL/GenBank/DDBJ databases">
        <title>Complete genome sequence of Rhizobium etli bv. mimosae IE4771.</title>
        <authorList>
            <person name="Bustos P."/>
            <person name="Santamaria R.I."/>
            <person name="Lozano L."/>
            <person name="Ormeno-Orrillo E."/>
            <person name="Rogel M.A."/>
            <person name="Romero D."/>
            <person name="Cevallos M.A."/>
            <person name="Martinez-Romero E."/>
            <person name="Gonzalez V."/>
        </authorList>
    </citation>
    <scope>NUCLEOTIDE SEQUENCE [LARGE SCALE GENOMIC DNA]</scope>
    <source>
        <strain evidence="1 2">IE4771</strain>
    </source>
</reference>
<dbReference type="Proteomes" id="UP000027180">
    <property type="component" value="Chromosome"/>
</dbReference>